<feature type="compositionally biased region" description="Basic and acidic residues" evidence="6">
    <location>
        <begin position="320"/>
        <end position="331"/>
    </location>
</feature>
<dbReference type="PROSITE" id="PS50815">
    <property type="entry name" value="HORMA"/>
    <property type="match status" value="1"/>
</dbReference>
<dbReference type="PANTHER" id="PTHR48225">
    <property type="entry name" value="HORMA DOMAIN-CONTAINING PROTEIN 1"/>
    <property type="match status" value="1"/>
</dbReference>
<keyword evidence="9" id="KW-1185">Reference proteome</keyword>
<evidence type="ECO:0000256" key="4">
    <source>
        <dbReference type="ARBA" id="ARBA00023242"/>
    </source>
</evidence>
<feature type="region of interest" description="Disordered" evidence="6">
    <location>
        <begin position="716"/>
        <end position="819"/>
    </location>
</feature>
<proteinExistence type="predicted"/>
<evidence type="ECO:0000313" key="8">
    <source>
        <dbReference type="EMBL" id="KAH7034261.1"/>
    </source>
</evidence>
<feature type="compositionally biased region" description="Polar residues" evidence="6">
    <location>
        <begin position="780"/>
        <end position="795"/>
    </location>
</feature>
<dbReference type="Pfam" id="PF02301">
    <property type="entry name" value="HORMA"/>
    <property type="match status" value="1"/>
</dbReference>
<name>A0ABQ8FXX5_9PEZI</name>
<dbReference type="EMBL" id="JAGTJR010000037">
    <property type="protein sequence ID" value="KAH7034261.1"/>
    <property type="molecule type" value="Genomic_DNA"/>
</dbReference>
<dbReference type="SUPFAM" id="SSF57903">
    <property type="entry name" value="FYVE/PHD zinc finger"/>
    <property type="match status" value="1"/>
</dbReference>
<accession>A0ABQ8FXX5</accession>
<feature type="region of interest" description="Disordered" evidence="6">
    <location>
        <begin position="530"/>
        <end position="549"/>
    </location>
</feature>
<dbReference type="InterPro" id="IPR011011">
    <property type="entry name" value="Znf_FYVE_PHD"/>
</dbReference>
<dbReference type="PANTHER" id="PTHR48225:SF7">
    <property type="entry name" value="MEIOSIS-SPECIFIC PROTEIN HOP1"/>
    <property type="match status" value="1"/>
</dbReference>
<dbReference type="SUPFAM" id="SSF56019">
    <property type="entry name" value="The spindle assembly checkpoint protein mad2"/>
    <property type="match status" value="1"/>
</dbReference>
<feature type="region of interest" description="Disordered" evidence="6">
    <location>
        <begin position="310"/>
        <end position="360"/>
    </location>
</feature>
<dbReference type="InterPro" id="IPR051294">
    <property type="entry name" value="HORMA_MeioticProgression"/>
</dbReference>
<organism evidence="8 9">
    <name type="scientific">Macrophomina phaseolina</name>
    <dbReference type="NCBI Taxonomy" id="35725"/>
    <lineage>
        <taxon>Eukaryota</taxon>
        <taxon>Fungi</taxon>
        <taxon>Dikarya</taxon>
        <taxon>Ascomycota</taxon>
        <taxon>Pezizomycotina</taxon>
        <taxon>Dothideomycetes</taxon>
        <taxon>Dothideomycetes incertae sedis</taxon>
        <taxon>Botryosphaeriales</taxon>
        <taxon>Botryosphaeriaceae</taxon>
        <taxon>Macrophomina</taxon>
    </lineage>
</organism>
<keyword evidence="5" id="KW-0469">Meiosis</keyword>
<evidence type="ECO:0000256" key="1">
    <source>
        <dbReference type="ARBA" id="ARBA00004123"/>
    </source>
</evidence>
<dbReference type="InterPro" id="IPR003511">
    <property type="entry name" value="HORMA_dom"/>
</dbReference>
<dbReference type="Proteomes" id="UP000774617">
    <property type="component" value="Unassembled WGS sequence"/>
</dbReference>
<comment type="caution">
    <text evidence="8">The sequence shown here is derived from an EMBL/GenBank/DDBJ whole genome shotgun (WGS) entry which is preliminary data.</text>
</comment>
<feature type="domain" description="HORMA" evidence="7">
    <location>
        <begin position="51"/>
        <end position="284"/>
    </location>
</feature>
<dbReference type="InterPro" id="IPR013083">
    <property type="entry name" value="Znf_RING/FYVE/PHD"/>
</dbReference>
<feature type="region of interest" description="Disordered" evidence="6">
    <location>
        <begin position="382"/>
        <end position="460"/>
    </location>
</feature>
<reference evidence="8 9" key="1">
    <citation type="journal article" date="2021" name="Nat. Commun.">
        <title>Genetic determinants of endophytism in the Arabidopsis root mycobiome.</title>
        <authorList>
            <person name="Mesny F."/>
            <person name="Miyauchi S."/>
            <person name="Thiergart T."/>
            <person name="Pickel B."/>
            <person name="Atanasova L."/>
            <person name="Karlsson M."/>
            <person name="Huettel B."/>
            <person name="Barry K.W."/>
            <person name="Haridas S."/>
            <person name="Chen C."/>
            <person name="Bauer D."/>
            <person name="Andreopoulos W."/>
            <person name="Pangilinan J."/>
            <person name="LaButti K."/>
            <person name="Riley R."/>
            <person name="Lipzen A."/>
            <person name="Clum A."/>
            <person name="Drula E."/>
            <person name="Henrissat B."/>
            <person name="Kohler A."/>
            <person name="Grigoriev I.V."/>
            <person name="Martin F.M."/>
            <person name="Hacquard S."/>
        </authorList>
    </citation>
    <scope>NUCLEOTIDE SEQUENCE [LARGE SCALE GENOMIC DNA]</scope>
    <source>
        <strain evidence="8 9">MPI-SDFR-AT-0080</strain>
    </source>
</reference>
<feature type="compositionally biased region" description="Polar residues" evidence="6">
    <location>
        <begin position="759"/>
        <end position="768"/>
    </location>
</feature>
<dbReference type="Gene3D" id="3.30.900.10">
    <property type="entry name" value="HORMA domain"/>
    <property type="match status" value="1"/>
</dbReference>
<feature type="region of interest" description="Disordered" evidence="6">
    <location>
        <begin position="1"/>
        <end position="34"/>
    </location>
</feature>
<evidence type="ECO:0000256" key="5">
    <source>
        <dbReference type="ARBA" id="ARBA00023254"/>
    </source>
</evidence>
<feature type="compositionally biased region" description="Basic and acidic residues" evidence="6">
    <location>
        <begin position="716"/>
        <end position="734"/>
    </location>
</feature>
<feature type="compositionally biased region" description="Polar residues" evidence="6">
    <location>
        <begin position="15"/>
        <end position="34"/>
    </location>
</feature>
<gene>
    <name evidence="8" type="ORF">B0J12DRAFT_273784</name>
</gene>
<evidence type="ECO:0000313" key="9">
    <source>
        <dbReference type="Proteomes" id="UP000774617"/>
    </source>
</evidence>
<protein>
    <submittedName>
        <fullName evidence="8">HORMA domain-containing protein</fullName>
    </submittedName>
</protein>
<dbReference type="Gene3D" id="3.30.40.10">
    <property type="entry name" value="Zinc/RING finger domain, C3HC4 (zinc finger)"/>
    <property type="match status" value="1"/>
</dbReference>
<keyword evidence="4" id="KW-0539">Nucleus</keyword>
<keyword evidence="3" id="KW-0158">Chromosome</keyword>
<feature type="compositionally biased region" description="Polar residues" evidence="6">
    <location>
        <begin position="485"/>
        <end position="495"/>
    </location>
</feature>
<dbReference type="InterPro" id="IPR036570">
    <property type="entry name" value="HORMA_dom_sf"/>
</dbReference>
<feature type="compositionally biased region" description="Basic and acidic residues" evidence="6">
    <location>
        <begin position="530"/>
        <end position="539"/>
    </location>
</feature>
<feature type="region of interest" description="Disordered" evidence="6">
    <location>
        <begin position="479"/>
        <end position="509"/>
    </location>
</feature>
<evidence type="ECO:0000259" key="7">
    <source>
        <dbReference type="PROSITE" id="PS50815"/>
    </source>
</evidence>
<feature type="compositionally biased region" description="Polar residues" evidence="6">
    <location>
        <begin position="451"/>
        <end position="460"/>
    </location>
</feature>
<comment type="subcellular location">
    <subcellularLocation>
        <location evidence="2">Chromosome</location>
    </subcellularLocation>
    <subcellularLocation>
        <location evidence="1">Nucleus</location>
    </subcellularLocation>
</comment>
<feature type="compositionally biased region" description="Basic and acidic residues" evidence="6">
    <location>
        <begin position="426"/>
        <end position="440"/>
    </location>
</feature>
<evidence type="ECO:0000256" key="2">
    <source>
        <dbReference type="ARBA" id="ARBA00004286"/>
    </source>
</evidence>
<sequence>MPSRTGTSRRLRQHQVPSQRTQQQATATNSKNTAFQDQAIPTEAVIAVSQQQSQELAKSLLLGSLSAILYSRDLIRETSFVEACFDVHADEPWSYEAWKTGSIKARSDDGAVCVLLLQENGSDKTKAFMEYIENGAFDAMQQGYLSAFQLRIFEDIDNPDNLLETYTLSFSYHNSIRSYGRAVSGVEMTGPEGKRASLNNLKAGFANFMGLLTEFLGTLPDLPERRYFKPKLFYNGNCPVDYQAPGFKKGSTSLANFTQADGLIKRIYQPSNYQGGFHSVNMSVAYLQWPNQCGNPSPTGLRYTDPLAQHSADASNTRNFNERADARKSTRDPSGNGSLQHPFGADRHLGTSLEETDGNNSSEIADFTIVGRSNMRANAAFGSDHAGMRHGGCAPPKPTVRLKRKSSGETSASAVKAKTHRTNRNKIHDSTSRPDDKRGSGEMPTEEPGRSSRTLVSSQDTVRLDADIQDLRERAILRSMRKESTPAQEDTQTMNEAPPDDGITERGKPVKIQLIPDKLGDLNERLRLAQAHGLDDKQQNSRSTPGTEDEDAITCQCGWLEDEDDNMIFCDWCKTWQHCFCYGFRGVSDPRIPKQHACYKCLFKGEDSYKARQTLRDLQNFTLLRRGIHIIEDSGYHDNATFATALGVRDRQTASFTFKRLESEGVVVAATGRKKKGFKSGKPRYEIVSQEPERSAMMRKFFDPLYKITQYYISDSHENGEHPSENSRTTEPKNSKGATWARVSSDLPDPSENGRQHTSHGQSLQASPQRHFRRKRQPAAISQTLKSTNHSSLTETPLPADRTYDASPLGVFSRGMSAE</sequence>
<evidence type="ECO:0000256" key="3">
    <source>
        <dbReference type="ARBA" id="ARBA00022454"/>
    </source>
</evidence>
<evidence type="ECO:0000256" key="6">
    <source>
        <dbReference type="SAM" id="MobiDB-lite"/>
    </source>
</evidence>